<dbReference type="CDD" id="cd14003">
    <property type="entry name" value="STKc_AMPK-like"/>
    <property type="match status" value="1"/>
</dbReference>
<protein>
    <submittedName>
        <fullName evidence="6">Serine/threonine protein kinase KIN, putative</fullName>
    </submittedName>
</protein>
<dbReference type="OMA" id="REVNILC"/>
<dbReference type="PANTHER" id="PTHR24346">
    <property type="entry name" value="MAP/MICROTUBULE AFFINITY-REGULATING KINASE"/>
    <property type="match status" value="1"/>
</dbReference>
<dbReference type="KEGG" id="prel:PRELSG_1226700"/>
<keyword evidence="6" id="KW-0418">Kinase</keyword>
<gene>
    <name evidence="6" type="primary">KIN</name>
    <name evidence="6" type="ORF">PRELSG_1226700</name>
</gene>
<dbReference type="SMART" id="SM00220">
    <property type="entry name" value="S_TKc"/>
    <property type="match status" value="1"/>
</dbReference>
<keyword evidence="1 3" id="KW-0547">Nucleotide-binding</keyword>
<reference evidence="6 7" key="1">
    <citation type="submission" date="2015-04" db="EMBL/GenBank/DDBJ databases">
        <authorList>
            <consortium name="Pathogen Informatics"/>
        </authorList>
    </citation>
    <scope>NUCLEOTIDE SEQUENCE [LARGE SCALE GENOMIC DNA]</scope>
    <source>
        <strain evidence="6 7">SGS1</strain>
    </source>
</reference>
<evidence type="ECO:0000256" key="3">
    <source>
        <dbReference type="PROSITE-ProRule" id="PRU10141"/>
    </source>
</evidence>
<evidence type="ECO:0000313" key="7">
    <source>
        <dbReference type="Proteomes" id="UP000220158"/>
    </source>
</evidence>
<dbReference type="GO" id="GO:0035556">
    <property type="term" value="P:intracellular signal transduction"/>
    <property type="evidence" value="ECO:0007669"/>
    <property type="project" value="TreeGrafter"/>
</dbReference>
<name>A0A1J1H9A8_PLARL</name>
<feature type="region of interest" description="Disordered" evidence="4">
    <location>
        <begin position="416"/>
        <end position="442"/>
    </location>
</feature>
<accession>A0A1J1H9A8</accession>
<dbReference type="InterPro" id="IPR008271">
    <property type="entry name" value="Ser/Thr_kinase_AS"/>
</dbReference>
<dbReference type="Proteomes" id="UP000220158">
    <property type="component" value="Chromosome 12"/>
</dbReference>
<feature type="domain" description="Protein kinase" evidence="5">
    <location>
        <begin position="509"/>
        <end position="761"/>
    </location>
</feature>
<dbReference type="EMBL" id="LN835307">
    <property type="protein sequence ID" value="CRH01383.1"/>
    <property type="molecule type" value="Genomic_DNA"/>
</dbReference>
<feature type="region of interest" description="Disordered" evidence="4">
    <location>
        <begin position="921"/>
        <end position="946"/>
    </location>
</feature>
<feature type="compositionally biased region" description="Acidic residues" evidence="4">
    <location>
        <begin position="425"/>
        <end position="442"/>
    </location>
</feature>
<dbReference type="SUPFAM" id="SSF56112">
    <property type="entry name" value="Protein kinase-like (PK-like)"/>
    <property type="match status" value="1"/>
</dbReference>
<dbReference type="PROSITE" id="PS00107">
    <property type="entry name" value="PROTEIN_KINASE_ATP"/>
    <property type="match status" value="1"/>
</dbReference>
<feature type="compositionally biased region" description="Low complexity" evidence="4">
    <location>
        <begin position="927"/>
        <end position="940"/>
    </location>
</feature>
<dbReference type="InterPro" id="IPR017441">
    <property type="entry name" value="Protein_kinase_ATP_BS"/>
</dbReference>
<organism evidence="6 7">
    <name type="scientific">Plasmodium relictum</name>
    <dbReference type="NCBI Taxonomy" id="85471"/>
    <lineage>
        <taxon>Eukaryota</taxon>
        <taxon>Sar</taxon>
        <taxon>Alveolata</taxon>
        <taxon>Apicomplexa</taxon>
        <taxon>Aconoidasida</taxon>
        <taxon>Haemosporida</taxon>
        <taxon>Plasmodiidae</taxon>
        <taxon>Plasmodium</taxon>
        <taxon>Plasmodium (Haemamoeba)</taxon>
    </lineage>
</organism>
<dbReference type="GO" id="GO:0004674">
    <property type="term" value="F:protein serine/threonine kinase activity"/>
    <property type="evidence" value="ECO:0007669"/>
    <property type="project" value="UniProtKB-KW"/>
</dbReference>
<dbReference type="FunFam" id="3.30.200.20:FF:000042">
    <property type="entry name" value="Aurora kinase A"/>
    <property type="match status" value="1"/>
</dbReference>
<dbReference type="AlphaFoldDB" id="A0A1J1H9A8"/>
<evidence type="ECO:0000256" key="1">
    <source>
        <dbReference type="ARBA" id="ARBA00022741"/>
    </source>
</evidence>
<evidence type="ECO:0000259" key="5">
    <source>
        <dbReference type="PROSITE" id="PS50011"/>
    </source>
</evidence>
<feature type="binding site" evidence="3">
    <location>
        <position position="538"/>
    </location>
    <ligand>
        <name>ATP</name>
        <dbReference type="ChEBI" id="CHEBI:30616"/>
    </ligand>
</feature>
<evidence type="ECO:0000256" key="2">
    <source>
        <dbReference type="ARBA" id="ARBA00022840"/>
    </source>
</evidence>
<keyword evidence="2 3" id="KW-0067">ATP-binding</keyword>
<dbReference type="GeneID" id="39737511"/>
<evidence type="ECO:0000313" key="6">
    <source>
        <dbReference type="EMBL" id="CRH01383.1"/>
    </source>
</evidence>
<sequence length="971" mass="114722">MNSIKKIENEINDLNERSNISKETKNNINPSLYINKIKKKINIHIFDNLNRNEICQLKIDENNKKMEFSTIGKTCQNKIKNNENFFHNKNKCTLINKINKEIHDKSYGCKNKELNKFKYQKYKKLLSNFENVNISCVRKKINENKCKLIHINKENNQKSTREFSEKKSTEFNFKKKINSNAKNIADVSSILRKKHKKKKKFKKEEWSALNVPIKTKEIKICRSLHIDKSIKQFVKLKKGSFPFSTNTSLKNKLIQEEPKNETELFKQNKNNKNELLEKFENKLKHLLYYDYISQEKGYKSIYQSEIGGNINYKNGYKKKKNCAEDIYINNQSYIKNIINSDINLKKNKKDKLIINKSTFRSSKTNIKYLKENKGIISYINECKVSTNFLKKDLVDDEIIEKLIFINLKKKKKNELNEKEGKEENEYKEEGDDVEDVEAETKEEDEEKSIEIEFKKGKKIQKKDKWKNLKNELKEKINKKYLKEYLNILKNKKKYKIIVVKNNNKEIGNYIITNKIGKGTFGEVCLGIHIYTYEIVAVKILNKKKLLQMISYDKIVKEIEIHKKIDHNHICRFYEVHENRKNLYMILEYLPNGDLLTYIYKNNYINENKARRILYQLINAIEYLHKMHVVHRDLKPENILLDYNNNVKLIDFGLSTIFSQNILLTTSCGSPFYTSPEILLGNKYKAESTDVWSLGIILFLLLNHKLPFNHNDLNKLFQKIIKGILHFESYVSLNAKNLIQNMLNINFKKRYSLNDIKNHIWFTSHNLKINLINSYDGCSLIDCDTCLYKIIFQNNIYYNDFIINKICKITNLDKDSVCNQLNSEKKNFIKTTFHLLLNKIIRILSKNNYLFSHHILIKKDNNFLISSIEDDANNNEVSSFCNNSANNSLFKIINKQKDIYSLNFSNINKNNNNIIKQKSSEKITSTRNSNANNFNINNKINDSTKKNKDKYVKNNNRATINNNNNNKKNILK</sequence>
<keyword evidence="6" id="KW-0808">Transferase</keyword>
<keyword evidence="7" id="KW-1185">Reference proteome</keyword>
<dbReference type="Gene3D" id="1.10.510.10">
    <property type="entry name" value="Transferase(Phosphotransferase) domain 1"/>
    <property type="match status" value="1"/>
</dbReference>
<dbReference type="InterPro" id="IPR000719">
    <property type="entry name" value="Prot_kinase_dom"/>
</dbReference>
<dbReference type="RefSeq" id="XP_028534383.1">
    <property type="nucleotide sequence ID" value="XM_028678055.1"/>
</dbReference>
<dbReference type="PROSITE" id="PS00108">
    <property type="entry name" value="PROTEIN_KINASE_ST"/>
    <property type="match status" value="1"/>
</dbReference>
<dbReference type="PANTHER" id="PTHR24346:SF30">
    <property type="entry name" value="MATERNAL EMBRYONIC LEUCINE ZIPPER KINASE"/>
    <property type="match status" value="1"/>
</dbReference>
<dbReference type="InterPro" id="IPR011009">
    <property type="entry name" value="Kinase-like_dom_sf"/>
</dbReference>
<dbReference type="PROSITE" id="PS50011">
    <property type="entry name" value="PROTEIN_KINASE_DOM"/>
    <property type="match status" value="1"/>
</dbReference>
<dbReference type="OrthoDB" id="193931at2759"/>
<dbReference type="FunFam" id="1.10.510.10:FF:000759">
    <property type="entry name" value="CAMK/CAMKL/AMPK protein kinase"/>
    <property type="match status" value="1"/>
</dbReference>
<evidence type="ECO:0000256" key="4">
    <source>
        <dbReference type="SAM" id="MobiDB-lite"/>
    </source>
</evidence>
<dbReference type="VEuPathDB" id="PlasmoDB:PRELSG_1226700"/>
<dbReference type="GO" id="GO:0005524">
    <property type="term" value="F:ATP binding"/>
    <property type="evidence" value="ECO:0007669"/>
    <property type="project" value="UniProtKB-UniRule"/>
</dbReference>
<keyword evidence="6" id="KW-0723">Serine/threonine-protein kinase</keyword>
<dbReference type="GO" id="GO:0005737">
    <property type="term" value="C:cytoplasm"/>
    <property type="evidence" value="ECO:0007669"/>
    <property type="project" value="TreeGrafter"/>
</dbReference>
<dbReference type="Pfam" id="PF00069">
    <property type="entry name" value="Pkinase"/>
    <property type="match status" value="1"/>
</dbReference>
<proteinExistence type="predicted"/>